<keyword evidence="2" id="KW-0547">Nucleotide-binding</keyword>
<dbReference type="PANTHER" id="PTHR45772:SF9">
    <property type="entry name" value="CONSERVED COMPONENT OF ABC TRANSPORTER FOR NATURAL AMINO ACIDS"/>
    <property type="match status" value="1"/>
</dbReference>
<dbReference type="InterPro" id="IPR051120">
    <property type="entry name" value="ABC_AA/LPS_Transport"/>
</dbReference>
<protein>
    <submittedName>
        <fullName evidence="6">ABC transporter ATP-binding protein</fullName>
    </submittedName>
</protein>
<dbReference type="InterPro" id="IPR017871">
    <property type="entry name" value="ABC_transporter-like_CS"/>
</dbReference>
<dbReference type="Proteomes" id="UP001229952">
    <property type="component" value="Chromosome"/>
</dbReference>
<dbReference type="EMBL" id="CP120992">
    <property type="protein sequence ID" value="WLQ40050.1"/>
    <property type="molecule type" value="Genomic_DNA"/>
</dbReference>
<dbReference type="InterPro" id="IPR003593">
    <property type="entry name" value="AAA+_ATPase"/>
</dbReference>
<feature type="domain" description="ABC transporter" evidence="5">
    <location>
        <begin position="14"/>
        <end position="255"/>
    </location>
</feature>
<dbReference type="SMART" id="SM00382">
    <property type="entry name" value="AAA"/>
    <property type="match status" value="1"/>
</dbReference>
<dbReference type="PANTHER" id="PTHR45772">
    <property type="entry name" value="CONSERVED COMPONENT OF ABC TRANSPORTER FOR NATURAL AMINO ACIDS-RELATED"/>
    <property type="match status" value="1"/>
</dbReference>
<sequence length="293" mass="30554">MTPAKTAAPSAPVLDLAHLTRRYGSLTAVDGVSLRLPAGARHAVIGPNGAGKTTLLNLIAGTDRADHGTIALNGTDITRTATAKRSRLGIARSFQQPAVISELTVLDNVVLAGWPHHPKRRGAWRSPSRYRLHTESAGRHLETVGLADLAHRPAATLSHGQRRMLDLAAALAGDPRLLLLDEPAAGLTDGDIGRLLGILGGLPDSVAIILVEHHVEVVAQLSTSVTVLAAGRVLVTGPTREALAHPEVRDAYHNTGTTAERARDDAAETVAAEPGAEDPVPRVAGPSTTDARG</sequence>
<keyword evidence="3 6" id="KW-0067">ATP-binding</keyword>
<evidence type="ECO:0000259" key="5">
    <source>
        <dbReference type="PROSITE" id="PS50893"/>
    </source>
</evidence>
<evidence type="ECO:0000256" key="1">
    <source>
        <dbReference type="ARBA" id="ARBA00022448"/>
    </source>
</evidence>
<dbReference type="Pfam" id="PF00005">
    <property type="entry name" value="ABC_tran"/>
    <property type="match status" value="1"/>
</dbReference>
<dbReference type="InterPro" id="IPR027417">
    <property type="entry name" value="P-loop_NTPase"/>
</dbReference>
<proteinExistence type="predicted"/>
<dbReference type="GO" id="GO:0005524">
    <property type="term" value="F:ATP binding"/>
    <property type="evidence" value="ECO:0007669"/>
    <property type="project" value="UniProtKB-KW"/>
</dbReference>
<dbReference type="Gene3D" id="3.40.50.300">
    <property type="entry name" value="P-loop containing nucleotide triphosphate hydrolases"/>
    <property type="match status" value="1"/>
</dbReference>
<dbReference type="PROSITE" id="PS50893">
    <property type="entry name" value="ABC_TRANSPORTER_2"/>
    <property type="match status" value="1"/>
</dbReference>
<evidence type="ECO:0000313" key="7">
    <source>
        <dbReference type="Proteomes" id="UP001229952"/>
    </source>
</evidence>
<gene>
    <name evidence="6" type="ORF">P8A22_08550</name>
</gene>
<evidence type="ECO:0000256" key="4">
    <source>
        <dbReference type="SAM" id="MobiDB-lite"/>
    </source>
</evidence>
<name>A0ABY9HZM9_9ACTN</name>
<keyword evidence="7" id="KW-1185">Reference proteome</keyword>
<dbReference type="PROSITE" id="PS00211">
    <property type="entry name" value="ABC_TRANSPORTER_1"/>
    <property type="match status" value="1"/>
</dbReference>
<keyword evidence="1" id="KW-0813">Transport</keyword>
<dbReference type="InterPro" id="IPR003439">
    <property type="entry name" value="ABC_transporter-like_ATP-bd"/>
</dbReference>
<dbReference type="SUPFAM" id="SSF52540">
    <property type="entry name" value="P-loop containing nucleoside triphosphate hydrolases"/>
    <property type="match status" value="1"/>
</dbReference>
<dbReference type="CDD" id="cd03219">
    <property type="entry name" value="ABC_Mj1267_LivG_branched"/>
    <property type="match status" value="1"/>
</dbReference>
<evidence type="ECO:0000256" key="2">
    <source>
        <dbReference type="ARBA" id="ARBA00022741"/>
    </source>
</evidence>
<dbReference type="RefSeq" id="WP_306086544.1">
    <property type="nucleotide sequence ID" value="NZ_CP120992.1"/>
</dbReference>
<feature type="region of interest" description="Disordered" evidence="4">
    <location>
        <begin position="250"/>
        <end position="293"/>
    </location>
</feature>
<evidence type="ECO:0000313" key="6">
    <source>
        <dbReference type="EMBL" id="WLQ40050.1"/>
    </source>
</evidence>
<organism evidence="6 7">
    <name type="scientific">Streptomyces laculatispora</name>
    <dbReference type="NCBI Taxonomy" id="887464"/>
    <lineage>
        <taxon>Bacteria</taxon>
        <taxon>Bacillati</taxon>
        <taxon>Actinomycetota</taxon>
        <taxon>Actinomycetes</taxon>
        <taxon>Kitasatosporales</taxon>
        <taxon>Streptomycetaceae</taxon>
        <taxon>Streptomyces</taxon>
    </lineage>
</organism>
<evidence type="ECO:0000256" key="3">
    <source>
        <dbReference type="ARBA" id="ARBA00022840"/>
    </source>
</evidence>
<reference evidence="6 7" key="1">
    <citation type="submission" date="2023-03" db="EMBL/GenBank/DDBJ databases">
        <title>Isolation and description of six Streptomyces strains from soil environments, able to metabolize different microbial glucans.</title>
        <authorList>
            <person name="Widen T."/>
            <person name="Larsbrink J."/>
        </authorList>
    </citation>
    <scope>NUCLEOTIDE SEQUENCE [LARGE SCALE GENOMIC DNA]</scope>
    <source>
        <strain evidence="6 7">Mut2</strain>
    </source>
</reference>
<accession>A0ABY9HZM9</accession>